<evidence type="ECO:0000313" key="3">
    <source>
        <dbReference type="EMBL" id="KAJ7697781.1"/>
    </source>
</evidence>
<protein>
    <recommendedName>
        <fullName evidence="2">SEP domain-containing protein</fullName>
    </recommendedName>
</protein>
<evidence type="ECO:0000259" key="2">
    <source>
        <dbReference type="PROSITE" id="PS51399"/>
    </source>
</evidence>
<organism evidence="3 4">
    <name type="scientific">Mycena metata</name>
    <dbReference type="NCBI Taxonomy" id="1033252"/>
    <lineage>
        <taxon>Eukaryota</taxon>
        <taxon>Fungi</taxon>
        <taxon>Dikarya</taxon>
        <taxon>Basidiomycota</taxon>
        <taxon>Agaricomycotina</taxon>
        <taxon>Agaricomycetes</taxon>
        <taxon>Agaricomycetidae</taxon>
        <taxon>Agaricales</taxon>
        <taxon>Marasmiineae</taxon>
        <taxon>Mycenaceae</taxon>
        <taxon>Mycena</taxon>
    </lineage>
</organism>
<proteinExistence type="predicted"/>
<dbReference type="AlphaFoldDB" id="A0AAD7DRN6"/>
<dbReference type="SUPFAM" id="SSF102848">
    <property type="entry name" value="NSFL1 (p97 ATPase) cofactor p47, SEP domain"/>
    <property type="match status" value="1"/>
</dbReference>
<dbReference type="InterPro" id="IPR012989">
    <property type="entry name" value="SEP_domain"/>
</dbReference>
<dbReference type="SMART" id="SM00553">
    <property type="entry name" value="SEP"/>
    <property type="match status" value="1"/>
</dbReference>
<dbReference type="Gene3D" id="3.30.420.210">
    <property type="entry name" value="SEP domain"/>
    <property type="match status" value="1"/>
</dbReference>
<dbReference type="GO" id="GO:0061025">
    <property type="term" value="P:membrane fusion"/>
    <property type="evidence" value="ECO:0007669"/>
    <property type="project" value="TreeGrafter"/>
</dbReference>
<dbReference type="Pfam" id="PF08059">
    <property type="entry name" value="SEP"/>
    <property type="match status" value="1"/>
</dbReference>
<dbReference type="GO" id="GO:0000045">
    <property type="term" value="P:autophagosome assembly"/>
    <property type="evidence" value="ECO:0007669"/>
    <property type="project" value="TreeGrafter"/>
</dbReference>
<dbReference type="InterPro" id="IPR036241">
    <property type="entry name" value="NSFL1C_SEP_dom_sf"/>
</dbReference>
<dbReference type="GO" id="GO:0007030">
    <property type="term" value="P:Golgi organization"/>
    <property type="evidence" value="ECO:0007669"/>
    <property type="project" value="TreeGrafter"/>
</dbReference>
<dbReference type="GO" id="GO:0005634">
    <property type="term" value="C:nucleus"/>
    <property type="evidence" value="ECO:0007669"/>
    <property type="project" value="TreeGrafter"/>
</dbReference>
<dbReference type="PANTHER" id="PTHR23333">
    <property type="entry name" value="UBX DOMAIN CONTAINING PROTEIN"/>
    <property type="match status" value="1"/>
</dbReference>
<name>A0AAD7DRN6_9AGAR</name>
<gene>
    <name evidence="3" type="ORF">B0H16DRAFT_1484660</name>
</gene>
<sequence>MSTSVAPPSLATSLVEKAAVEAATEPRHPLETPENRAVIRYLTFWRDGFTFGNDNVFRSYDDPANVAILRAIQAGTAPPSVMDVLPGQLVDVRVANNTSVYYSLNAPLLIDDSDTSSSSEGPHVDNTAPGEVPSSPPPHPAAKPVPGQPNMAERQGSFSGAVSAKR</sequence>
<dbReference type="GO" id="GO:0005829">
    <property type="term" value="C:cytosol"/>
    <property type="evidence" value="ECO:0007669"/>
    <property type="project" value="TreeGrafter"/>
</dbReference>
<dbReference type="Proteomes" id="UP001215598">
    <property type="component" value="Unassembled WGS sequence"/>
</dbReference>
<feature type="domain" description="SEP" evidence="2">
    <location>
        <begin position="37"/>
        <end position="103"/>
    </location>
</feature>
<feature type="compositionally biased region" description="Pro residues" evidence="1">
    <location>
        <begin position="134"/>
        <end position="147"/>
    </location>
</feature>
<feature type="region of interest" description="Disordered" evidence="1">
    <location>
        <begin position="113"/>
        <end position="166"/>
    </location>
</feature>
<accession>A0AAD7DRN6</accession>
<reference evidence="3" key="1">
    <citation type="submission" date="2023-03" db="EMBL/GenBank/DDBJ databases">
        <title>Massive genome expansion in bonnet fungi (Mycena s.s.) driven by repeated elements and novel gene families across ecological guilds.</title>
        <authorList>
            <consortium name="Lawrence Berkeley National Laboratory"/>
            <person name="Harder C.B."/>
            <person name="Miyauchi S."/>
            <person name="Viragh M."/>
            <person name="Kuo A."/>
            <person name="Thoen E."/>
            <person name="Andreopoulos B."/>
            <person name="Lu D."/>
            <person name="Skrede I."/>
            <person name="Drula E."/>
            <person name="Henrissat B."/>
            <person name="Morin E."/>
            <person name="Kohler A."/>
            <person name="Barry K."/>
            <person name="LaButti K."/>
            <person name="Morin E."/>
            <person name="Salamov A."/>
            <person name="Lipzen A."/>
            <person name="Mereny Z."/>
            <person name="Hegedus B."/>
            <person name="Baldrian P."/>
            <person name="Stursova M."/>
            <person name="Weitz H."/>
            <person name="Taylor A."/>
            <person name="Grigoriev I.V."/>
            <person name="Nagy L.G."/>
            <person name="Martin F."/>
            <person name="Kauserud H."/>
        </authorList>
    </citation>
    <scope>NUCLEOTIDE SEQUENCE</scope>
    <source>
        <strain evidence="3">CBHHK182m</strain>
    </source>
</reference>
<dbReference type="GO" id="GO:0043161">
    <property type="term" value="P:proteasome-mediated ubiquitin-dependent protein catabolic process"/>
    <property type="evidence" value="ECO:0007669"/>
    <property type="project" value="TreeGrafter"/>
</dbReference>
<dbReference type="EMBL" id="JARKIB010000603">
    <property type="protein sequence ID" value="KAJ7697781.1"/>
    <property type="molecule type" value="Genomic_DNA"/>
</dbReference>
<dbReference type="PANTHER" id="PTHR23333:SF20">
    <property type="entry name" value="NSFL1 COFACTOR P47"/>
    <property type="match status" value="1"/>
</dbReference>
<evidence type="ECO:0000256" key="1">
    <source>
        <dbReference type="SAM" id="MobiDB-lite"/>
    </source>
</evidence>
<comment type="caution">
    <text evidence="3">The sequence shown here is derived from an EMBL/GenBank/DDBJ whole genome shotgun (WGS) entry which is preliminary data.</text>
</comment>
<evidence type="ECO:0000313" key="4">
    <source>
        <dbReference type="Proteomes" id="UP001215598"/>
    </source>
</evidence>
<dbReference type="GO" id="GO:0031468">
    <property type="term" value="P:nuclear membrane reassembly"/>
    <property type="evidence" value="ECO:0007669"/>
    <property type="project" value="TreeGrafter"/>
</dbReference>
<dbReference type="PROSITE" id="PS51399">
    <property type="entry name" value="SEP"/>
    <property type="match status" value="1"/>
</dbReference>
<dbReference type="GO" id="GO:0043130">
    <property type="term" value="F:ubiquitin binding"/>
    <property type="evidence" value="ECO:0007669"/>
    <property type="project" value="TreeGrafter"/>
</dbReference>
<keyword evidence="4" id="KW-1185">Reference proteome</keyword>